<dbReference type="InterPro" id="IPR022029">
    <property type="entry name" value="YoaR-like_PG-bd"/>
</dbReference>
<protein>
    <submittedName>
        <fullName evidence="1">Uncharacterized protein</fullName>
    </submittedName>
</protein>
<sequence length="466" mass="52735">MKKYLKVFGIVSGISGILLIGVITAYFLLNRYPLSNATGETKNLKKEELLAYDKFYEGIFINDIDLKGLTKEEAISKIKQSLEVKNEFTLTRDNYTKKFLPKDIDFSYNFENLVYQAFNIGRFGTEDERIEILKNLLKNPKKFEIKATCDLSKLNEIVSEVSEKLNSDPIDEKFSFSNDKISVTEGKVGVKVENEKIVDNFKTVPVKFDFQIPATITEYKKIDKTLLSSIKGVIGEATTKFDNQPNRNNNIKVAAGKVNEFVVNPGETFSFSKELGEVSKNTGYKPAGTFLNNKVVDSIGGGICQVSSTLYQALVKSDLEIVERNQHSMRVPYCTIGLDAMYYDGQSDLKFRNKFDFPVVITSYVSKGELTFKILGDTDKKNYDIKLFTSDVSRIAMPIEEIKDPNLPEGKRVVVEKGFPGWRGSSYKQKENEKPVLLNSDYYKPKKQVVKVGTKKAVTEEKENND</sequence>
<evidence type="ECO:0000313" key="1">
    <source>
        <dbReference type="EMBL" id="AIZ36513.1"/>
    </source>
</evidence>
<dbReference type="Pfam" id="PF07501">
    <property type="entry name" value="G5"/>
    <property type="match status" value="1"/>
</dbReference>
<dbReference type="Pfam" id="PF12229">
    <property type="entry name" value="PG_binding_4"/>
    <property type="match status" value="1"/>
</dbReference>
<dbReference type="InterPro" id="IPR011098">
    <property type="entry name" value="G5_dom"/>
</dbReference>
<name>A0A0B4S138_9FIRM</name>
<dbReference type="InterPro" id="IPR052913">
    <property type="entry name" value="Glycopeptide_resist_protein"/>
</dbReference>
<organism evidence="1 2">
    <name type="scientific">Parvimonas micra</name>
    <dbReference type="NCBI Taxonomy" id="33033"/>
    <lineage>
        <taxon>Bacteria</taxon>
        <taxon>Bacillati</taxon>
        <taxon>Bacillota</taxon>
        <taxon>Tissierellia</taxon>
        <taxon>Tissierellales</taxon>
        <taxon>Peptoniphilaceae</taxon>
        <taxon>Parvimonas</taxon>
    </lineage>
</organism>
<dbReference type="RefSeq" id="WP_004833395.1">
    <property type="nucleotide sequence ID" value="NZ_CABKNC010000002.1"/>
</dbReference>
<dbReference type="Pfam" id="PF04294">
    <property type="entry name" value="VanW"/>
    <property type="match status" value="1"/>
</dbReference>
<accession>A0A0B4S138</accession>
<dbReference type="GeneID" id="93385669"/>
<dbReference type="PANTHER" id="PTHR35788">
    <property type="entry name" value="EXPORTED PROTEIN-RELATED"/>
    <property type="match status" value="1"/>
</dbReference>
<proteinExistence type="predicted"/>
<dbReference type="SMART" id="SM01208">
    <property type="entry name" value="G5"/>
    <property type="match status" value="1"/>
</dbReference>
<dbReference type="InterPro" id="IPR007391">
    <property type="entry name" value="Vancomycin_resist_VanW"/>
</dbReference>
<evidence type="ECO:0000313" key="2">
    <source>
        <dbReference type="Proteomes" id="UP000031386"/>
    </source>
</evidence>
<dbReference type="STRING" id="33033.NW74_03760"/>
<dbReference type="OrthoDB" id="9797191at2"/>
<gene>
    <name evidence="1" type="ORF">NW74_03760</name>
</gene>
<keyword evidence="2" id="KW-1185">Reference proteome</keyword>
<dbReference type="Gene3D" id="2.20.230.10">
    <property type="entry name" value="Resuscitation-promoting factor rpfb"/>
    <property type="match status" value="1"/>
</dbReference>
<dbReference type="KEGG" id="pmic:NW74_03760"/>
<dbReference type="AlphaFoldDB" id="A0A0B4S138"/>
<dbReference type="EMBL" id="CP009761">
    <property type="protein sequence ID" value="AIZ36513.1"/>
    <property type="molecule type" value="Genomic_DNA"/>
</dbReference>
<dbReference type="PANTHER" id="PTHR35788:SF1">
    <property type="entry name" value="EXPORTED PROTEIN"/>
    <property type="match status" value="1"/>
</dbReference>
<dbReference type="Proteomes" id="UP000031386">
    <property type="component" value="Chromosome"/>
</dbReference>
<reference evidence="1 2" key="1">
    <citation type="submission" date="2014-10" db="EMBL/GenBank/DDBJ databases">
        <title>Complete genome sequence of Parvimonas micra KCOM 1535 (= ChDC B708).</title>
        <authorList>
            <person name="Kook J.-K."/>
            <person name="Park S.-N."/>
            <person name="Lim Y.K."/>
            <person name="Roh H."/>
        </authorList>
    </citation>
    <scope>NUCLEOTIDE SEQUENCE [LARGE SCALE GENOMIC DNA]</scope>
    <source>
        <strain evidence="2">KCOM 1535 / ChDC B708</strain>
    </source>
</reference>